<organism evidence="16 17">
    <name type="scientific">Salinimonas sediminis</name>
    <dbReference type="NCBI Taxonomy" id="2303538"/>
    <lineage>
        <taxon>Bacteria</taxon>
        <taxon>Pseudomonadati</taxon>
        <taxon>Pseudomonadota</taxon>
        <taxon>Gammaproteobacteria</taxon>
        <taxon>Alteromonadales</taxon>
        <taxon>Alteromonadaceae</taxon>
        <taxon>Alteromonas/Salinimonas group</taxon>
        <taxon>Salinimonas</taxon>
    </lineage>
</organism>
<dbReference type="CDD" id="cd01347">
    <property type="entry name" value="ligand_gated_channel"/>
    <property type="match status" value="1"/>
</dbReference>
<evidence type="ECO:0000256" key="1">
    <source>
        <dbReference type="ARBA" id="ARBA00004571"/>
    </source>
</evidence>
<keyword evidence="3 11" id="KW-1134">Transmembrane beta strand</keyword>
<evidence type="ECO:0000313" key="16">
    <source>
        <dbReference type="EMBL" id="AXR07742.1"/>
    </source>
</evidence>
<keyword evidence="9 11" id="KW-0472">Membrane</keyword>
<keyword evidence="16" id="KW-0675">Receptor</keyword>
<evidence type="ECO:0000259" key="14">
    <source>
        <dbReference type="Pfam" id="PF00593"/>
    </source>
</evidence>
<evidence type="ECO:0000256" key="6">
    <source>
        <dbReference type="ARBA" id="ARBA00023004"/>
    </source>
</evidence>
<dbReference type="PROSITE" id="PS52016">
    <property type="entry name" value="TONB_DEPENDENT_REC_3"/>
    <property type="match status" value="1"/>
</dbReference>
<protein>
    <submittedName>
        <fullName evidence="16">TonB-dependent receptor</fullName>
    </submittedName>
</protein>
<comment type="similarity">
    <text evidence="11 12">Belongs to the TonB-dependent receptor family.</text>
</comment>
<evidence type="ECO:0000256" key="7">
    <source>
        <dbReference type="ARBA" id="ARBA00023065"/>
    </source>
</evidence>
<dbReference type="InterPro" id="IPR000531">
    <property type="entry name" value="Beta-barrel_TonB"/>
</dbReference>
<evidence type="ECO:0000256" key="8">
    <source>
        <dbReference type="ARBA" id="ARBA00023077"/>
    </source>
</evidence>
<keyword evidence="4" id="KW-0410">Iron transport</keyword>
<feature type="domain" description="TonB-dependent receptor-like beta-barrel" evidence="14">
    <location>
        <begin position="326"/>
        <end position="653"/>
    </location>
</feature>
<evidence type="ECO:0000256" key="4">
    <source>
        <dbReference type="ARBA" id="ARBA00022496"/>
    </source>
</evidence>
<evidence type="ECO:0000313" key="17">
    <source>
        <dbReference type="Proteomes" id="UP000262073"/>
    </source>
</evidence>
<keyword evidence="7" id="KW-0406">Ion transport</keyword>
<feature type="chain" id="PRO_5016651277" evidence="13">
    <location>
        <begin position="22"/>
        <end position="688"/>
    </location>
</feature>
<keyword evidence="8 12" id="KW-0798">TonB box</keyword>
<evidence type="ECO:0000256" key="5">
    <source>
        <dbReference type="ARBA" id="ARBA00022692"/>
    </source>
</evidence>
<dbReference type="OrthoDB" id="9760620at2"/>
<keyword evidence="2 11" id="KW-0813">Transport</keyword>
<evidence type="ECO:0000256" key="9">
    <source>
        <dbReference type="ARBA" id="ARBA00023136"/>
    </source>
</evidence>
<dbReference type="Gene3D" id="2.170.130.10">
    <property type="entry name" value="TonB-dependent receptor, plug domain"/>
    <property type="match status" value="1"/>
</dbReference>
<gene>
    <name evidence="16" type="ORF">D0Y50_16075</name>
</gene>
<evidence type="ECO:0000256" key="13">
    <source>
        <dbReference type="SAM" id="SignalP"/>
    </source>
</evidence>
<evidence type="ECO:0000256" key="11">
    <source>
        <dbReference type="PROSITE-ProRule" id="PRU01360"/>
    </source>
</evidence>
<proteinExistence type="inferred from homology"/>
<feature type="domain" description="TonB-dependent receptor plug" evidence="15">
    <location>
        <begin position="49"/>
        <end position="153"/>
    </location>
</feature>
<dbReference type="AlphaFoldDB" id="A0A346NQD5"/>
<dbReference type="InterPro" id="IPR012910">
    <property type="entry name" value="Plug_dom"/>
</dbReference>
<dbReference type="InterPro" id="IPR036942">
    <property type="entry name" value="Beta-barrel_TonB_sf"/>
</dbReference>
<dbReference type="Gene3D" id="2.40.170.20">
    <property type="entry name" value="TonB-dependent receptor, beta-barrel domain"/>
    <property type="match status" value="1"/>
</dbReference>
<comment type="subcellular location">
    <subcellularLocation>
        <location evidence="1 11">Cell outer membrane</location>
        <topology evidence="1 11">Multi-pass membrane protein</topology>
    </subcellularLocation>
</comment>
<keyword evidence="10 11" id="KW-0998">Cell outer membrane</keyword>
<keyword evidence="13" id="KW-0732">Signal</keyword>
<accession>A0A346NQD5</accession>
<dbReference type="InterPro" id="IPR039426">
    <property type="entry name" value="TonB-dep_rcpt-like"/>
</dbReference>
<dbReference type="Proteomes" id="UP000262073">
    <property type="component" value="Chromosome"/>
</dbReference>
<dbReference type="SUPFAM" id="SSF56935">
    <property type="entry name" value="Porins"/>
    <property type="match status" value="1"/>
</dbReference>
<dbReference type="GO" id="GO:0006826">
    <property type="term" value="P:iron ion transport"/>
    <property type="evidence" value="ECO:0007669"/>
    <property type="project" value="UniProtKB-KW"/>
</dbReference>
<evidence type="ECO:0000256" key="2">
    <source>
        <dbReference type="ARBA" id="ARBA00022448"/>
    </source>
</evidence>
<name>A0A346NQD5_9ALTE</name>
<keyword evidence="17" id="KW-1185">Reference proteome</keyword>
<dbReference type="Pfam" id="PF00593">
    <property type="entry name" value="TonB_dep_Rec_b-barrel"/>
    <property type="match status" value="1"/>
</dbReference>
<evidence type="ECO:0000259" key="15">
    <source>
        <dbReference type="Pfam" id="PF07715"/>
    </source>
</evidence>
<evidence type="ECO:0000256" key="12">
    <source>
        <dbReference type="RuleBase" id="RU003357"/>
    </source>
</evidence>
<evidence type="ECO:0000256" key="10">
    <source>
        <dbReference type="ARBA" id="ARBA00023237"/>
    </source>
</evidence>
<dbReference type="InterPro" id="IPR037066">
    <property type="entry name" value="Plug_dom_sf"/>
</dbReference>
<feature type="signal peptide" evidence="13">
    <location>
        <begin position="1"/>
        <end position="21"/>
    </location>
</feature>
<evidence type="ECO:0000256" key="3">
    <source>
        <dbReference type="ARBA" id="ARBA00022452"/>
    </source>
</evidence>
<dbReference type="GO" id="GO:0009279">
    <property type="term" value="C:cell outer membrane"/>
    <property type="evidence" value="ECO:0007669"/>
    <property type="project" value="UniProtKB-SubCell"/>
</dbReference>
<reference evidence="16 17" key="1">
    <citation type="submission" date="2018-08" db="EMBL/GenBank/DDBJ databases">
        <title>Salinimonas sediminis sp. nov., a piezophilic bacterium isolated from a deep-sea sediment sample from the New Britain Trench.</title>
        <authorList>
            <person name="Cao J."/>
        </authorList>
    </citation>
    <scope>NUCLEOTIDE SEQUENCE [LARGE SCALE GENOMIC DNA]</scope>
    <source>
        <strain evidence="16 17">N102</strain>
    </source>
</reference>
<sequence length="688" mass="76864">MAAPRNISILVLALVASPLYADTRSSDIEHIITTGSRISASPSNTDLLTSEIAEQEITFTAASHIQEMLNYIAGAGVQRGNGQEYLPALRSAVLTGAGACGGILAAEDNIPLRAAGFCNINELFEAHSEMAERIEVLKGPASALYGSNAIHGVINVITPDTTQDTHMLGWDYGSFGYNRLKVRQGKDYGDTGIGINASVTHDTGYRDDEGVEQQKVNLRHRIETGNLRVMSGLTYTHLDQDTAGYITGYQAYKDDAAVHNNEDPGAFRKATALRLWSRLEWQLEGNNALSVTPYVRDQDMEFKMHFLPGTPMEENDQRGVGVLSQYRYYANANTFWDIGLDAEYTEGGLLQYQQGATPGSAFLTETVPAGKHYDYDVNATMYAPFVAFNWQQEAWQLQVSGRYEHMKYDYTNNMLAGRTREDGSECGLGGCRYSRPPSGDNSFSNISPKLIVQYTVNPKATLYATIARGYRAPQATELYRLQRDQTVAELDAVTADNIEVGVSGQAAALAYQVSLYSLRKDEVIYRDSDFFNINNGETWSRGLEVSMQYAFSKQWDMAFAGSYARHTYEHDELLNGININGNDLDTAPKTQFNTRLGYTFDQDGRVELEWQHVARYYTDPENLHDYEGHDLFNLRASYPIDTGLTVFARINNLLDEHYAERADYSAFGGDRYFPGRPRNVMLSITYEY</sequence>
<dbReference type="PANTHER" id="PTHR32552">
    <property type="entry name" value="FERRICHROME IRON RECEPTOR-RELATED"/>
    <property type="match status" value="1"/>
</dbReference>
<dbReference type="Pfam" id="PF07715">
    <property type="entry name" value="Plug"/>
    <property type="match status" value="1"/>
</dbReference>
<dbReference type="PANTHER" id="PTHR32552:SF81">
    <property type="entry name" value="TONB-DEPENDENT OUTER MEMBRANE RECEPTOR"/>
    <property type="match status" value="1"/>
</dbReference>
<dbReference type="KEGG" id="salm:D0Y50_16075"/>
<keyword evidence="6" id="KW-0408">Iron</keyword>
<dbReference type="EMBL" id="CP031769">
    <property type="protein sequence ID" value="AXR07742.1"/>
    <property type="molecule type" value="Genomic_DNA"/>
</dbReference>
<keyword evidence="5 11" id="KW-0812">Transmembrane</keyword>
<dbReference type="RefSeq" id="WP_117317927.1">
    <property type="nucleotide sequence ID" value="NZ_CP031769.1"/>
</dbReference>